<dbReference type="EMBL" id="AP021874">
    <property type="protein sequence ID" value="BBO66126.1"/>
    <property type="molecule type" value="Genomic_DNA"/>
</dbReference>
<dbReference type="GO" id="GO:0015074">
    <property type="term" value="P:DNA integration"/>
    <property type="evidence" value="ECO:0007669"/>
    <property type="project" value="UniProtKB-KW"/>
</dbReference>
<evidence type="ECO:0000313" key="9">
    <source>
        <dbReference type="EMBL" id="BBO71096.1"/>
    </source>
</evidence>
<dbReference type="InterPro" id="IPR010998">
    <property type="entry name" value="Integrase_recombinase_N"/>
</dbReference>
<dbReference type="InterPro" id="IPR004107">
    <property type="entry name" value="Integrase_SAM-like_N"/>
</dbReference>
<dbReference type="OrthoDB" id="9801717at2"/>
<organism evidence="8 10">
    <name type="scientific">Desulfosarcina alkanivorans</name>
    <dbReference type="NCBI Taxonomy" id="571177"/>
    <lineage>
        <taxon>Bacteria</taxon>
        <taxon>Pseudomonadati</taxon>
        <taxon>Thermodesulfobacteriota</taxon>
        <taxon>Desulfobacteria</taxon>
        <taxon>Desulfobacterales</taxon>
        <taxon>Desulfosarcinaceae</taxon>
        <taxon>Desulfosarcina</taxon>
    </lineage>
</organism>
<dbReference type="InterPro" id="IPR002104">
    <property type="entry name" value="Integrase_catalytic"/>
</dbReference>
<dbReference type="Proteomes" id="UP000427906">
    <property type="component" value="Chromosome"/>
</dbReference>
<feature type="domain" description="Core-binding (CB)" evidence="7">
    <location>
        <begin position="1"/>
        <end position="94"/>
    </location>
</feature>
<dbReference type="InterPro" id="IPR013762">
    <property type="entry name" value="Integrase-like_cat_sf"/>
</dbReference>
<keyword evidence="10" id="KW-1185">Reference proteome</keyword>
<dbReference type="Gene3D" id="1.10.443.10">
    <property type="entry name" value="Intergrase catalytic core"/>
    <property type="match status" value="1"/>
</dbReference>
<dbReference type="Pfam" id="PF00589">
    <property type="entry name" value="Phage_integrase"/>
    <property type="match status" value="1"/>
</dbReference>
<keyword evidence="4" id="KW-0233">DNA recombination</keyword>
<name>A0A5K7YB58_9BACT</name>
<dbReference type="KEGG" id="dalk:DSCA_50260"/>
<keyword evidence="1" id="KW-0159">Chromosome partition</keyword>
<evidence type="ECO:0000256" key="1">
    <source>
        <dbReference type="ARBA" id="ARBA00022829"/>
    </source>
</evidence>
<dbReference type="PANTHER" id="PTHR30349">
    <property type="entry name" value="PHAGE INTEGRASE-RELATED"/>
    <property type="match status" value="1"/>
</dbReference>
<evidence type="ECO:0000256" key="2">
    <source>
        <dbReference type="ARBA" id="ARBA00022908"/>
    </source>
</evidence>
<accession>A0A5K7YB58</accession>
<evidence type="ECO:0000256" key="4">
    <source>
        <dbReference type="ARBA" id="ARBA00023172"/>
    </source>
</evidence>
<sequence length="339" mass="39494">MNLNQSIHQFFEQYLPRIKGCSVQTIKAYRDTFKLFLPYAAAYHGVKIKSLTVDHLTSALILDFLDHLQTKRGNRASTRNQRLAALKSLAKMIRFMVPEKRRLAGMILSIPQKRSQRPLIGFLYPDEILKVYQAVDLSKSEGLRDYALLHLLYDSGARASEVATLNLEYFDPHHQTLAVLGKANRFRQMQLWPKTVDLINTYITGYRKKPNPMSRQRLFINQRGDGFTRHGINRICKKYLQRVLDPKRLADINPAHSFRHACAVRMLCAKEPVSDIKNRLGHENIQSTMTYLQMDLTHKRSIQEQFIRYSQSLLNPDPRLEELIDWENKQDTLAWLDTL</sequence>
<protein>
    <submittedName>
        <fullName evidence="8">Integrase</fullName>
    </submittedName>
</protein>
<dbReference type="GO" id="GO:0007059">
    <property type="term" value="P:chromosome segregation"/>
    <property type="evidence" value="ECO:0007669"/>
    <property type="project" value="UniProtKB-KW"/>
</dbReference>
<dbReference type="GO" id="GO:0006310">
    <property type="term" value="P:DNA recombination"/>
    <property type="evidence" value="ECO:0007669"/>
    <property type="project" value="UniProtKB-KW"/>
</dbReference>
<dbReference type="Pfam" id="PF02899">
    <property type="entry name" value="Phage_int_SAM_1"/>
    <property type="match status" value="1"/>
</dbReference>
<dbReference type="InterPro" id="IPR044068">
    <property type="entry name" value="CB"/>
</dbReference>
<evidence type="ECO:0000259" key="7">
    <source>
        <dbReference type="PROSITE" id="PS51900"/>
    </source>
</evidence>
<dbReference type="InterPro" id="IPR011010">
    <property type="entry name" value="DNA_brk_join_enz"/>
</dbReference>
<keyword evidence="3 5" id="KW-0238">DNA-binding</keyword>
<keyword evidence="2" id="KW-0229">DNA integration</keyword>
<reference evidence="8 10" key="1">
    <citation type="submission" date="2019-11" db="EMBL/GenBank/DDBJ databases">
        <title>Comparative genomics of hydrocarbon-degrading Desulfosarcina strains.</title>
        <authorList>
            <person name="Watanabe M."/>
            <person name="Kojima H."/>
            <person name="Fukui M."/>
        </authorList>
    </citation>
    <scope>NUCLEOTIDE SEQUENCE [LARGE SCALE GENOMIC DNA]</scope>
    <source>
        <strain evidence="8 10">PL12</strain>
    </source>
</reference>
<evidence type="ECO:0000256" key="5">
    <source>
        <dbReference type="PROSITE-ProRule" id="PRU01248"/>
    </source>
</evidence>
<dbReference type="PANTHER" id="PTHR30349:SF81">
    <property type="entry name" value="TYROSINE RECOMBINASE XERC"/>
    <property type="match status" value="1"/>
</dbReference>
<feature type="domain" description="Tyr recombinase" evidence="6">
    <location>
        <begin position="118"/>
        <end position="304"/>
    </location>
</feature>
<dbReference type="InterPro" id="IPR050090">
    <property type="entry name" value="Tyrosine_recombinase_XerCD"/>
</dbReference>
<dbReference type="SUPFAM" id="SSF56349">
    <property type="entry name" value="DNA breaking-rejoining enzymes"/>
    <property type="match status" value="1"/>
</dbReference>
<dbReference type="Gene3D" id="1.10.150.130">
    <property type="match status" value="1"/>
</dbReference>
<dbReference type="GO" id="GO:0003677">
    <property type="term" value="F:DNA binding"/>
    <property type="evidence" value="ECO:0007669"/>
    <property type="project" value="UniProtKB-UniRule"/>
</dbReference>
<dbReference type="EMBL" id="AP021874">
    <property type="protein sequence ID" value="BBO71096.1"/>
    <property type="molecule type" value="Genomic_DNA"/>
</dbReference>
<dbReference type="AlphaFoldDB" id="A0A5K7YB58"/>
<dbReference type="KEGG" id="dalk:DSCA_00560"/>
<evidence type="ECO:0000256" key="3">
    <source>
        <dbReference type="ARBA" id="ARBA00023125"/>
    </source>
</evidence>
<dbReference type="PROSITE" id="PS51900">
    <property type="entry name" value="CB"/>
    <property type="match status" value="1"/>
</dbReference>
<evidence type="ECO:0000259" key="6">
    <source>
        <dbReference type="PROSITE" id="PS51898"/>
    </source>
</evidence>
<dbReference type="PROSITE" id="PS51898">
    <property type="entry name" value="TYR_RECOMBINASE"/>
    <property type="match status" value="1"/>
</dbReference>
<evidence type="ECO:0000313" key="10">
    <source>
        <dbReference type="Proteomes" id="UP000427906"/>
    </source>
</evidence>
<gene>
    <name evidence="8" type="ORF">DSCA_00560</name>
    <name evidence="9" type="ORF">DSCA_50260</name>
</gene>
<proteinExistence type="predicted"/>
<evidence type="ECO:0000313" key="8">
    <source>
        <dbReference type="EMBL" id="BBO66126.1"/>
    </source>
</evidence>